<organism evidence="1 2">
    <name type="scientific">Hyphomonas pacifica</name>
    <dbReference type="NCBI Taxonomy" id="1280941"/>
    <lineage>
        <taxon>Bacteria</taxon>
        <taxon>Pseudomonadati</taxon>
        <taxon>Pseudomonadota</taxon>
        <taxon>Alphaproteobacteria</taxon>
        <taxon>Hyphomonadales</taxon>
        <taxon>Hyphomonadaceae</taxon>
        <taxon>Hyphomonas</taxon>
    </lineage>
</organism>
<reference evidence="1 2" key="1">
    <citation type="submission" date="2013-04" db="EMBL/GenBank/DDBJ databases">
        <title>Hyphomonas sp. T24B3 Genome Sequencing.</title>
        <authorList>
            <person name="Lai Q."/>
            <person name="Shao Z."/>
        </authorList>
    </citation>
    <scope>NUCLEOTIDE SEQUENCE [LARGE SCALE GENOMIC DNA]</scope>
    <source>
        <strain evidence="1 2">T24B3</strain>
    </source>
</reference>
<dbReference type="Proteomes" id="UP000249123">
    <property type="component" value="Unassembled WGS sequence"/>
</dbReference>
<accession>A0A062U154</accession>
<dbReference type="AlphaFoldDB" id="A0A062U154"/>
<dbReference type="PROSITE" id="PS51257">
    <property type="entry name" value="PROKAR_LIPOPROTEIN"/>
    <property type="match status" value="1"/>
</dbReference>
<dbReference type="EMBL" id="AWFB01000009">
    <property type="protein sequence ID" value="RAN34704.1"/>
    <property type="molecule type" value="Genomic_DNA"/>
</dbReference>
<dbReference type="STRING" id="1280941.HY2_09925"/>
<evidence type="ECO:0000313" key="2">
    <source>
        <dbReference type="Proteomes" id="UP000249123"/>
    </source>
</evidence>
<accession>A0A328JZJ8</accession>
<proteinExistence type="predicted"/>
<sequence>MRVLILTFAALAALTACNQKSDREILTETCVAGGENPETCQCITVAMEKNLPPDLFRRTAAAVGREKRDVSKFVRSLKMEEQLEFASVLTEMVSCELSQPDEASVAD</sequence>
<gene>
    <name evidence="1" type="ORF">HY3_10365</name>
</gene>
<dbReference type="OrthoDB" id="7620564at2"/>
<name>A0A062U154_9PROT</name>
<keyword evidence="2" id="KW-1185">Reference proteome</keyword>
<protein>
    <submittedName>
        <fullName evidence="1">Uncharacterized protein</fullName>
    </submittedName>
</protein>
<evidence type="ECO:0000313" key="1">
    <source>
        <dbReference type="EMBL" id="RAN34704.1"/>
    </source>
</evidence>
<dbReference type="RefSeq" id="WP_034824984.1">
    <property type="nucleotide sequence ID" value="NZ_AWFA01000009.1"/>
</dbReference>
<comment type="caution">
    <text evidence="1">The sequence shown here is derived from an EMBL/GenBank/DDBJ whole genome shotgun (WGS) entry which is preliminary data.</text>
</comment>